<dbReference type="RefSeq" id="XP_002545614.1">
    <property type="nucleotide sequence ID" value="XM_002545568.1"/>
</dbReference>
<dbReference type="Pfam" id="PF02089">
    <property type="entry name" value="Palm_thioest"/>
    <property type="match status" value="1"/>
</dbReference>
<sequence length="320" mass="36490">MLLSSIAGLQQVVINLISHNRLDLQSDSIYSYDQPDSPPIPNPFRPVVVWHGLGDDYNSSGIHNLHSILDSLYPGIYLYSIRLADDPSSDQQKSFFGDANDQVDQVCEALHNITELQHGFDAIGFSQGGVFFRGLIERCSVKVDNLITFGSPHFGVSELPLCKDPKDWLCKRRNALLKKQVWYDVVQRRVIPAQYFRDPSALDNYLKYSNYLADINNERDEKNSTYKENFASLNNLVLVSFTEDTTVVPKESSKFFDFDPIAKISIPFDQTDLYKNDYIGLKTLHEKGAIDFLNIEAEHMQIDEDFIRDIAGKYFGTRLV</sequence>
<dbReference type="EC" id="3.1.2.22" evidence="2"/>
<protein>
    <recommendedName>
        <fullName evidence="3">Palmitoyl-protein thioesterase 1</fullName>
        <ecNumber evidence="2">3.1.2.22</ecNumber>
    </recommendedName>
    <alternativeName>
        <fullName evidence="8">Palmitoyl-protein hydrolase 1</fullName>
    </alternativeName>
</protein>
<evidence type="ECO:0000256" key="2">
    <source>
        <dbReference type="ARBA" id="ARBA00012423"/>
    </source>
</evidence>
<dbReference type="OrthoDB" id="10263094at2759"/>
<dbReference type="PANTHER" id="PTHR11247:SF8">
    <property type="entry name" value="PALMITOYL-PROTEIN THIOESTERASE 1"/>
    <property type="match status" value="1"/>
</dbReference>
<evidence type="ECO:0000256" key="4">
    <source>
        <dbReference type="ARBA" id="ARBA00022729"/>
    </source>
</evidence>
<dbReference type="HOGENOM" id="CLU_050129_0_1_1"/>
<dbReference type="EMBL" id="GG692395">
    <property type="protein sequence ID" value="EER35656.1"/>
    <property type="molecule type" value="Genomic_DNA"/>
</dbReference>
<dbReference type="STRING" id="294747.C5M2V6"/>
<dbReference type="PRINTS" id="PR00414">
    <property type="entry name" value="PPTHIESTRASE"/>
</dbReference>
<dbReference type="InterPro" id="IPR002472">
    <property type="entry name" value="Palm_thioest"/>
</dbReference>
<keyword evidence="6" id="KW-1015">Disulfide bond</keyword>
<name>C5M2V6_CANTT</name>
<keyword evidence="7" id="KW-0325">Glycoprotein</keyword>
<dbReference type="Gene3D" id="3.40.50.1820">
    <property type="entry name" value="alpha/beta hydrolase"/>
    <property type="match status" value="1"/>
</dbReference>
<dbReference type="Proteomes" id="UP000002037">
    <property type="component" value="Unassembled WGS sequence"/>
</dbReference>
<keyword evidence="10" id="KW-1185">Reference proteome</keyword>
<evidence type="ECO:0000256" key="8">
    <source>
        <dbReference type="ARBA" id="ARBA00031934"/>
    </source>
</evidence>
<proteinExistence type="inferred from homology"/>
<keyword evidence="4" id="KW-0732">Signal</keyword>
<reference evidence="9 10" key="1">
    <citation type="journal article" date="2009" name="Nature">
        <title>Evolution of pathogenicity and sexual reproduction in eight Candida genomes.</title>
        <authorList>
            <person name="Butler G."/>
            <person name="Rasmussen M.D."/>
            <person name="Lin M.F."/>
            <person name="Santos M.A."/>
            <person name="Sakthikumar S."/>
            <person name="Munro C.A."/>
            <person name="Rheinbay E."/>
            <person name="Grabherr M."/>
            <person name="Forche A."/>
            <person name="Reedy J.L."/>
            <person name="Agrafioti I."/>
            <person name="Arnaud M.B."/>
            <person name="Bates S."/>
            <person name="Brown A.J."/>
            <person name="Brunke S."/>
            <person name="Costanzo M.C."/>
            <person name="Fitzpatrick D.A."/>
            <person name="de Groot P.W."/>
            <person name="Harris D."/>
            <person name="Hoyer L.L."/>
            <person name="Hube B."/>
            <person name="Klis F.M."/>
            <person name="Kodira C."/>
            <person name="Lennard N."/>
            <person name="Logue M.E."/>
            <person name="Martin R."/>
            <person name="Neiman A.M."/>
            <person name="Nikolaou E."/>
            <person name="Quail M.A."/>
            <person name="Quinn J."/>
            <person name="Santos M.C."/>
            <person name="Schmitzberger F.F."/>
            <person name="Sherlock G."/>
            <person name="Shah P."/>
            <person name="Silverstein K.A."/>
            <person name="Skrzypek M.S."/>
            <person name="Soll D."/>
            <person name="Staggs R."/>
            <person name="Stansfield I."/>
            <person name="Stumpf M.P."/>
            <person name="Sudbery P.E."/>
            <person name="Srikantha T."/>
            <person name="Zeng Q."/>
            <person name="Berman J."/>
            <person name="Berriman M."/>
            <person name="Heitman J."/>
            <person name="Gow N.A."/>
            <person name="Lorenz M.C."/>
            <person name="Birren B.W."/>
            <person name="Kellis M."/>
            <person name="Cuomo C.A."/>
        </authorList>
    </citation>
    <scope>NUCLEOTIDE SEQUENCE [LARGE SCALE GENOMIC DNA]</scope>
    <source>
        <strain evidence="10">ATCC MYA-3404 / T1</strain>
    </source>
</reference>
<accession>C5M2V6</accession>
<dbReference type="KEGG" id="ctp:CTRG_00395"/>
<dbReference type="PANTHER" id="PTHR11247">
    <property type="entry name" value="PALMITOYL-PROTEIN THIOESTERASE/DOLICHYLDIPHOSPHATASE 1"/>
    <property type="match status" value="1"/>
</dbReference>
<evidence type="ECO:0000256" key="1">
    <source>
        <dbReference type="ARBA" id="ARBA00010758"/>
    </source>
</evidence>
<organism evidence="9 10">
    <name type="scientific">Candida tropicalis (strain ATCC MYA-3404 / T1)</name>
    <name type="common">Yeast</name>
    <dbReference type="NCBI Taxonomy" id="294747"/>
    <lineage>
        <taxon>Eukaryota</taxon>
        <taxon>Fungi</taxon>
        <taxon>Dikarya</taxon>
        <taxon>Ascomycota</taxon>
        <taxon>Saccharomycotina</taxon>
        <taxon>Pichiomycetes</taxon>
        <taxon>Debaryomycetaceae</taxon>
        <taxon>Candida/Lodderomyces clade</taxon>
        <taxon>Candida</taxon>
    </lineage>
</organism>
<evidence type="ECO:0000313" key="10">
    <source>
        <dbReference type="Proteomes" id="UP000002037"/>
    </source>
</evidence>
<dbReference type="InterPro" id="IPR029058">
    <property type="entry name" value="AB_hydrolase_fold"/>
</dbReference>
<evidence type="ECO:0000313" key="9">
    <source>
        <dbReference type="EMBL" id="EER35656.1"/>
    </source>
</evidence>
<evidence type="ECO:0000256" key="3">
    <source>
        <dbReference type="ARBA" id="ARBA00014212"/>
    </source>
</evidence>
<dbReference type="SUPFAM" id="SSF53474">
    <property type="entry name" value="alpha/beta-Hydrolases"/>
    <property type="match status" value="1"/>
</dbReference>
<evidence type="ECO:0000256" key="5">
    <source>
        <dbReference type="ARBA" id="ARBA00022801"/>
    </source>
</evidence>
<evidence type="ECO:0000256" key="6">
    <source>
        <dbReference type="ARBA" id="ARBA00023157"/>
    </source>
</evidence>
<dbReference type="FunFam" id="3.40.50.1820:FF:000107">
    <property type="entry name" value="Palmitoyl-protein thioesterase 1"/>
    <property type="match status" value="1"/>
</dbReference>
<dbReference type="AlphaFoldDB" id="C5M2V6"/>
<comment type="similarity">
    <text evidence="1">Belongs to the palmitoyl-protein thioesterase family.</text>
</comment>
<keyword evidence="5" id="KW-0378">Hydrolase</keyword>
<dbReference type="VEuPathDB" id="FungiDB:CTRG_00395"/>
<dbReference type="eggNOG" id="KOG2541">
    <property type="taxonomic scope" value="Eukaryota"/>
</dbReference>
<gene>
    <name evidence="9" type="ORF">CTRG_00395</name>
</gene>
<evidence type="ECO:0000256" key="7">
    <source>
        <dbReference type="ARBA" id="ARBA00023180"/>
    </source>
</evidence>
<dbReference type="GO" id="GO:0008474">
    <property type="term" value="F:palmitoyl-(protein) hydrolase activity"/>
    <property type="evidence" value="ECO:0007669"/>
    <property type="project" value="UniProtKB-EC"/>
</dbReference>
<dbReference type="GeneID" id="8297290"/>